<dbReference type="Pfam" id="PF04321">
    <property type="entry name" value="RmlD_sub_bind"/>
    <property type="match status" value="1"/>
</dbReference>
<dbReference type="Proteomes" id="UP000789508">
    <property type="component" value="Unassembled WGS sequence"/>
</dbReference>
<reference evidence="2" key="1">
    <citation type="submission" date="2021-06" db="EMBL/GenBank/DDBJ databases">
        <authorList>
            <person name="Kallberg Y."/>
            <person name="Tangrot J."/>
            <person name="Rosling A."/>
        </authorList>
    </citation>
    <scope>NUCLEOTIDE SEQUENCE</scope>
    <source>
        <strain evidence="2">FL130A</strain>
    </source>
</reference>
<dbReference type="InterPro" id="IPR005913">
    <property type="entry name" value="dTDP_dehydrorham_reduct"/>
</dbReference>
<evidence type="ECO:0000313" key="3">
    <source>
        <dbReference type="Proteomes" id="UP000789508"/>
    </source>
</evidence>
<name>A0A9N8VMA2_9GLOM</name>
<dbReference type="SUPFAM" id="SSF51735">
    <property type="entry name" value="NAD(P)-binding Rossmann-fold domains"/>
    <property type="match status" value="1"/>
</dbReference>
<feature type="domain" description="RmlD-like substrate binding" evidence="1">
    <location>
        <begin position="1"/>
        <end position="278"/>
    </location>
</feature>
<evidence type="ECO:0000259" key="1">
    <source>
        <dbReference type="Pfam" id="PF04321"/>
    </source>
</evidence>
<dbReference type="AlphaFoldDB" id="A0A9N8VMA2"/>
<dbReference type="FunFam" id="3.40.50.720:FF:000357">
    <property type="entry name" value="Methionine adenosyltransferase 2 subunit beta"/>
    <property type="match status" value="1"/>
</dbReference>
<comment type="caution">
    <text evidence="2">The sequence shown here is derived from an EMBL/GenBank/DDBJ whole genome shotgun (WGS) entry which is preliminary data.</text>
</comment>
<organism evidence="2 3">
    <name type="scientific">Ambispora leptoticha</name>
    <dbReference type="NCBI Taxonomy" id="144679"/>
    <lineage>
        <taxon>Eukaryota</taxon>
        <taxon>Fungi</taxon>
        <taxon>Fungi incertae sedis</taxon>
        <taxon>Mucoromycota</taxon>
        <taxon>Glomeromycotina</taxon>
        <taxon>Glomeromycetes</taxon>
        <taxon>Archaeosporales</taxon>
        <taxon>Ambisporaceae</taxon>
        <taxon>Ambispora</taxon>
    </lineage>
</organism>
<keyword evidence="3" id="KW-1185">Reference proteome</keyword>
<dbReference type="PANTHER" id="PTHR10491">
    <property type="entry name" value="DTDP-4-DEHYDRORHAMNOSE REDUCTASE"/>
    <property type="match status" value="1"/>
</dbReference>
<dbReference type="Gene3D" id="3.40.50.720">
    <property type="entry name" value="NAD(P)-binding Rossmann-like Domain"/>
    <property type="match status" value="1"/>
</dbReference>
<gene>
    <name evidence="2" type="ORF">ALEPTO_LOCUS1250</name>
</gene>
<evidence type="ECO:0000313" key="2">
    <source>
        <dbReference type="EMBL" id="CAG8455332.1"/>
    </source>
</evidence>
<dbReference type="EMBL" id="CAJVPS010000126">
    <property type="protein sequence ID" value="CAG8455332.1"/>
    <property type="molecule type" value="Genomic_DNA"/>
</dbReference>
<protein>
    <submittedName>
        <fullName evidence="2">13896_t:CDS:1</fullName>
    </submittedName>
</protein>
<proteinExistence type="predicted"/>
<dbReference type="PANTHER" id="PTHR10491:SF4">
    <property type="entry name" value="METHIONINE ADENOSYLTRANSFERASE 2 SUBUNIT BETA"/>
    <property type="match status" value="1"/>
</dbReference>
<dbReference type="GO" id="GO:0006556">
    <property type="term" value="P:S-adenosylmethionine biosynthetic process"/>
    <property type="evidence" value="ECO:0007669"/>
    <property type="project" value="TreeGrafter"/>
</dbReference>
<dbReference type="InterPro" id="IPR029903">
    <property type="entry name" value="RmlD-like-bd"/>
</dbReference>
<dbReference type="GO" id="GO:0048269">
    <property type="term" value="C:methionine adenosyltransferase complex"/>
    <property type="evidence" value="ECO:0007669"/>
    <property type="project" value="TreeGrafter"/>
</dbReference>
<dbReference type="InterPro" id="IPR036291">
    <property type="entry name" value="NAD(P)-bd_dom_sf"/>
</dbReference>
<sequence>MRVLVTGASGLLGRAVYKTFLEDMNDVIGLANTRAKGDLRQLDLTDTEAAETFINEIKPNVIIHCAAECRLEIAEKNRDATLHLNVEVSGKLATIAAKSNSLFIYLSTAYVFDGTNPPYDVDATPNPLNFYGETKYKGEVAVLNANPNAVILRVTLLYGDVEYPGEAAVSVLLETVKNTQKTVEIEHYARRYSTCVEDVARVIKDLAKKQVEENIPIKGIFHFSAQEAYTKYQMCVVFAEILHLPIDHITPNDKEPASTEVKRPYDCRLSNDRLNELGIDTNYVDFKSWWTRKLIVENNNKK</sequence>
<dbReference type="GO" id="GO:0048270">
    <property type="term" value="F:methionine adenosyltransferase regulator activity"/>
    <property type="evidence" value="ECO:0007669"/>
    <property type="project" value="TreeGrafter"/>
</dbReference>
<dbReference type="CDD" id="cd05254">
    <property type="entry name" value="dTDP_HR_like_SDR_e"/>
    <property type="match status" value="1"/>
</dbReference>
<dbReference type="OrthoDB" id="6235964at2759"/>
<accession>A0A9N8VMA2</accession>